<dbReference type="PROSITE" id="PS51900">
    <property type="entry name" value="CB"/>
    <property type="match status" value="1"/>
</dbReference>
<dbReference type="InterPro" id="IPR010998">
    <property type="entry name" value="Integrase_recombinase_N"/>
</dbReference>
<gene>
    <name evidence="3" type="ORF">S01H4_59859</name>
</gene>
<feature type="domain" description="Core-binding (CB)" evidence="2">
    <location>
        <begin position="2"/>
        <end position="84"/>
    </location>
</feature>
<dbReference type="SUPFAM" id="SSF56349">
    <property type="entry name" value="DNA breaking-rejoining enzymes"/>
    <property type="match status" value="1"/>
</dbReference>
<dbReference type="InterPro" id="IPR011010">
    <property type="entry name" value="DNA_brk_join_enz"/>
</dbReference>
<protein>
    <recommendedName>
        <fullName evidence="2">Core-binding (CB) domain-containing protein</fullName>
    </recommendedName>
</protein>
<name>X1ET15_9ZZZZ</name>
<feature type="non-terminal residue" evidence="3">
    <location>
        <position position="85"/>
    </location>
</feature>
<comment type="caution">
    <text evidence="3">The sequence shown here is derived from an EMBL/GenBank/DDBJ whole genome shotgun (WGS) entry which is preliminary data.</text>
</comment>
<dbReference type="GO" id="GO:0003677">
    <property type="term" value="F:DNA binding"/>
    <property type="evidence" value="ECO:0007669"/>
    <property type="project" value="UniProtKB-KW"/>
</dbReference>
<sequence>MMELKKVADTFINDLGKKLNIHTVRQYQLHLKRLVDFLGESKDLKKITFKDCKTFLKKLKAKQITQSVINRHSGSVRRFFHWCFL</sequence>
<evidence type="ECO:0000256" key="1">
    <source>
        <dbReference type="ARBA" id="ARBA00023125"/>
    </source>
</evidence>
<dbReference type="InterPro" id="IPR004107">
    <property type="entry name" value="Integrase_SAM-like_N"/>
</dbReference>
<dbReference type="AlphaFoldDB" id="X1ET15"/>
<dbReference type="GO" id="GO:0015074">
    <property type="term" value="P:DNA integration"/>
    <property type="evidence" value="ECO:0007669"/>
    <property type="project" value="InterPro"/>
</dbReference>
<proteinExistence type="predicted"/>
<keyword evidence="1" id="KW-0238">DNA-binding</keyword>
<dbReference type="InterPro" id="IPR044068">
    <property type="entry name" value="CB"/>
</dbReference>
<dbReference type="Gene3D" id="1.10.150.130">
    <property type="match status" value="1"/>
</dbReference>
<evidence type="ECO:0000259" key="2">
    <source>
        <dbReference type="PROSITE" id="PS51900"/>
    </source>
</evidence>
<evidence type="ECO:0000313" key="3">
    <source>
        <dbReference type="EMBL" id="GAH11778.1"/>
    </source>
</evidence>
<dbReference type="EMBL" id="BART01035175">
    <property type="protein sequence ID" value="GAH11778.1"/>
    <property type="molecule type" value="Genomic_DNA"/>
</dbReference>
<reference evidence="3" key="1">
    <citation type="journal article" date="2014" name="Front. Microbiol.">
        <title>High frequency of phylogenetically diverse reductive dehalogenase-homologous genes in deep subseafloor sedimentary metagenomes.</title>
        <authorList>
            <person name="Kawai M."/>
            <person name="Futagami T."/>
            <person name="Toyoda A."/>
            <person name="Takaki Y."/>
            <person name="Nishi S."/>
            <person name="Hori S."/>
            <person name="Arai W."/>
            <person name="Tsubouchi T."/>
            <person name="Morono Y."/>
            <person name="Uchiyama I."/>
            <person name="Ito T."/>
            <person name="Fujiyama A."/>
            <person name="Inagaki F."/>
            <person name="Takami H."/>
        </authorList>
    </citation>
    <scope>NUCLEOTIDE SEQUENCE</scope>
    <source>
        <strain evidence="3">Expedition CK06-06</strain>
    </source>
</reference>
<organism evidence="3">
    <name type="scientific">marine sediment metagenome</name>
    <dbReference type="NCBI Taxonomy" id="412755"/>
    <lineage>
        <taxon>unclassified sequences</taxon>
        <taxon>metagenomes</taxon>
        <taxon>ecological metagenomes</taxon>
    </lineage>
</organism>
<accession>X1ET15</accession>
<dbReference type="Pfam" id="PF02899">
    <property type="entry name" value="Phage_int_SAM_1"/>
    <property type="match status" value="1"/>
</dbReference>